<dbReference type="EMBL" id="JARQWQ010000113">
    <property type="protein sequence ID" value="KAK2550250.1"/>
    <property type="molecule type" value="Genomic_DNA"/>
</dbReference>
<sequence length="96" mass="11428">MEAFRRKTTHASMCLNDIIDFDFNLRHNTAFHNYNTRQCNKLHLPGPKTNWGKQKLTYEATKDFNNLNQRFRELNRVSCLKRKSVLKTTSVRMHSV</sequence>
<dbReference type="Proteomes" id="UP001249851">
    <property type="component" value="Unassembled WGS sequence"/>
</dbReference>
<reference evidence="1" key="2">
    <citation type="journal article" date="2023" name="Science">
        <title>Genomic signatures of disease resistance in endangered staghorn corals.</title>
        <authorList>
            <person name="Vollmer S.V."/>
            <person name="Selwyn J.D."/>
            <person name="Despard B.A."/>
            <person name="Roesel C.L."/>
        </authorList>
    </citation>
    <scope>NUCLEOTIDE SEQUENCE</scope>
    <source>
        <strain evidence="1">K2</strain>
    </source>
</reference>
<reference evidence="1" key="1">
    <citation type="journal article" date="2023" name="G3 (Bethesda)">
        <title>Whole genome assembly and annotation of the endangered Caribbean coral Acropora cervicornis.</title>
        <authorList>
            <person name="Selwyn J.D."/>
            <person name="Vollmer S.V."/>
        </authorList>
    </citation>
    <scope>NUCLEOTIDE SEQUENCE</scope>
    <source>
        <strain evidence="1">K2</strain>
    </source>
</reference>
<comment type="caution">
    <text evidence="1">The sequence shown here is derived from an EMBL/GenBank/DDBJ whole genome shotgun (WGS) entry which is preliminary data.</text>
</comment>
<organism evidence="1 2">
    <name type="scientific">Acropora cervicornis</name>
    <name type="common">Staghorn coral</name>
    <dbReference type="NCBI Taxonomy" id="6130"/>
    <lineage>
        <taxon>Eukaryota</taxon>
        <taxon>Metazoa</taxon>
        <taxon>Cnidaria</taxon>
        <taxon>Anthozoa</taxon>
        <taxon>Hexacorallia</taxon>
        <taxon>Scleractinia</taxon>
        <taxon>Astrocoeniina</taxon>
        <taxon>Acroporidae</taxon>
        <taxon>Acropora</taxon>
    </lineage>
</organism>
<proteinExistence type="predicted"/>
<accession>A0AAD9UUM6</accession>
<keyword evidence="2" id="KW-1185">Reference proteome</keyword>
<name>A0AAD9UUM6_ACRCE</name>
<protein>
    <submittedName>
        <fullName evidence="1">Uncharacterized protein</fullName>
    </submittedName>
</protein>
<evidence type="ECO:0000313" key="2">
    <source>
        <dbReference type="Proteomes" id="UP001249851"/>
    </source>
</evidence>
<evidence type="ECO:0000313" key="1">
    <source>
        <dbReference type="EMBL" id="KAK2550250.1"/>
    </source>
</evidence>
<gene>
    <name evidence="1" type="ORF">P5673_029127</name>
</gene>
<dbReference type="AlphaFoldDB" id="A0AAD9UUM6"/>